<proteinExistence type="predicted"/>
<dbReference type="AlphaFoldDB" id="A0A5C8PG82"/>
<name>A0A5C8PG82_9HYPH</name>
<accession>A0A5C8PG82</accession>
<dbReference type="Proteomes" id="UP000321638">
    <property type="component" value="Unassembled WGS sequence"/>
</dbReference>
<organism evidence="1 2">
    <name type="scientific">Vineibacter terrae</name>
    <dbReference type="NCBI Taxonomy" id="2586908"/>
    <lineage>
        <taxon>Bacteria</taxon>
        <taxon>Pseudomonadati</taxon>
        <taxon>Pseudomonadota</taxon>
        <taxon>Alphaproteobacteria</taxon>
        <taxon>Hyphomicrobiales</taxon>
        <taxon>Vineibacter</taxon>
    </lineage>
</organism>
<reference evidence="1 2" key="1">
    <citation type="submission" date="2019-06" db="EMBL/GenBank/DDBJ databases">
        <title>New taxonomy in bacterial strain CC-CFT640, isolated from vineyard.</title>
        <authorList>
            <person name="Lin S.-Y."/>
            <person name="Tsai C.-F."/>
            <person name="Young C.-C."/>
        </authorList>
    </citation>
    <scope>NUCLEOTIDE SEQUENCE [LARGE SCALE GENOMIC DNA]</scope>
    <source>
        <strain evidence="1 2">CC-CFT640</strain>
    </source>
</reference>
<evidence type="ECO:0000313" key="2">
    <source>
        <dbReference type="Proteomes" id="UP000321638"/>
    </source>
</evidence>
<gene>
    <name evidence="1" type="ORF">FHP25_24875</name>
</gene>
<sequence length="100" mass="10349">MPDTLPRLLVDPAVANAVRHVPAYARPGIALLIGPWPQTEAGQRLALEVSKLSALLRDATRALDLALATGDRVALTDALDGVSDAGQVAFGALAQLATAR</sequence>
<comment type="caution">
    <text evidence="1">The sequence shown here is derived from an EMBL/GenBank/DDBJ whole genome shotgun (WGS) entry which is preliminary data.</text>
</comment>
<protein>
    <submittedName>
        <fullName evidence="1">Uncharacterized protein</fullName>
    </submittedName>
</protein>
<evidence type="ECO:0000313" key="1">
    <source>
        <dbReference type="EMBL" id="TXL72532.1"/>
    </source>
</evidence>
<keyword evidence="2" id="KW-1185">Reference proteome</keyword>
<dbReference type="RefSeq" id="WP_147849691.1">
    <property type="nucleotide sequence ID" value="NZ_VDUZ01000032.1"/>
</dbReference>
<dbReference type="EMBL" id="VDUZ01000032">
    <property type="protein sequence ID" value="TXL72532.1"/>
    <property type="molecule type" value="Genomic_DNA"/>
</dbReference>